<dbReference type="Proteomes" id="UP000315783">
    <property type="component" value="Unassembled WGS sequence"/>
</dbReference>
<protein>
    <submittedName>
        <fullName evidence="1">Uncharacterized protein</fullName>
    </submittedName>
</protein>
<evidence type="ECO:0000313" key="1">
    <source>
        <dbReference type="EMBL" id="TQV95318.1"/>
    </source>
</evidence>
<evidence type="ECO:0000313" key="2">
    <source>
        <dbReference type="Proteomes" id="UP000315783"/>
    </source>
</evidence>
<keyword evidence="2" id="KW-1185">Reference proteome</keyword>
<proteinExistence type="predicted"/>
<accession>A0A545VUU4</accession>
<dbReference type="AlphaFoldDB" id="A0A545VUU4"/>
<sequence length="165" mass="17251">MASPDRIVTTASAAVTSAVPALDAEAFMYMGKLLPDPATEDAARIDFAPSAKLALVDAALPWHLSADPRAARLSCANAAHAIRDASATPHDNAGGAIISTAALELRSEYAPEALGGHDPKRHRNLDKDSNAGMIANGIVAICNEFSELKALGTRSICPQCKDKFE</sequence>
<comment type="caution">
    <text evidence="1">The sequence shown here is derived from an EMBL/GenBank/DDBJ whole genome shotgun (WGS) entry which is preliminary data.</text>
</comment>
<reference evidence="1 2" key="1">
    <citation type="journal article" date="2019" name="Appl. Microbiol. Biotechnol.">
        <title>Genome sequence of Isaria javanica and comparative genome analysis insights into family S53 peptidase evolution in fungal entomopathogens.</title>
        <authorList>
            <person name="Lin R."/>
            <person name="Zhang X."/>
            <person name="Xin B."/>
            <person name="Zou M."/>
            <person name="Gao Y."/>
            <person name="Qin F."/>
            <person name="Hu Q."/>
            <person name="Xie B."/>
            <person name="Cheng X."/>
        </authorList>
    </citation>
    <scope>NUCLEOTIDE SEQUENCE [LARGE SCALE GENOMIC DNA]</scope>
    <source>
        <strain evidence="1 2">IJ1G</strain>
    </source>
</reference>
<dbReference type="EMBL" id="SPUK01000008">
    <property type="protein sequence ID" value="TQV95318.1"/>
    <property type="molecule type" value="Genomic_DNA"/>
</dbReference>
<name>A0A545VUU4_9HYPO</name>
<gene>
    <name evidence="1" type="ORF">IF1G_06305</name>
</gene>
<organism evidence="1 2">
    <name type="scientific">Cordyceps javanica</name>
    <dbReference type="NCBI Taxonomy" id="43265"/>
    <lineage>
        <taxon>Eukaryota</taxon>
        <taxon>Fungi</taxon>
        <taxon>Dikarya</taxon>
        <taxon>Ascomycota</taxon>
        <taxon>Pezizomycotina</taxon>
        <taxon>Sordariomycetes</taxon>
        <taxon>Hypocreomycetidae</taxon>
        <taxon>Hypocreales</taxon>
        <taxon>Cordycipitaceae</taxon>
        <taxon>Cordyceps</taxon>
    </lineage>
</organism>